<protein>
    <submittedName>
        <fullName evidence="2">ACT domain-containing protein</fullName>
    </submittedName>
</protein>
<organism evidence="2 3">
    <name type="scientific">Oxyplasma meridianum</name>
    <dbReference type="NCBI Taxonomy" id="3073602"/>
    <lineage>
        <taxon>Archaea</taxon>
        <taxon>Methanobacteriati</taxon>
        <taxon>Thermoplasmatota</taxon>
        <taxon>Thermoplasmata</taxon>
        <taxon>Thermoplasmatales</taxon>
        <taxon>Thermoplasmataceae</taxon>
        <taxon>Oxyplasma</taxon>
    </lineage>
</organism>
<keyword evidence="3" id="KW-1185">Reference proteome</keyword>
<feature type="domain" description="ACT" evidence="1">
    <location>
        <begin position="6"/>
        <end position="83"/>
    </location>
</feature>
<dbReference type="Proteomes" id="UP001451606">
    <property type="component" value="Chromosome"/>
</dbReference>
<dbReference type="InterPro" id="IPR002912">
    <property type="entry name" value="ACT_dom"/>
</dbReference>
<evidence type="ECO:0000313" key="3">
    <source>
        <dbReference type="Proteomes" id="UP001451606"/>
    </source>
</evidence>
<dbReference type="RefSeq" id="WP_393972227.1">
    <property type="nucleotide sequence ID" value="NZ_CP133772.1"/>
</dbReference>
<dbReference type="Gene3D" id="3.30.70.260">
    <property type="match status" value="1"/>
</dbReference>
<sequence length="92" mass="10197">MPKASISFSLPNNGPGSLVSALKPLSDRKINLSMIVSRPDKNIPGSYRFFIDCIEFSSIENLDNAIGEMKKAGILISMKGIYQPSNWMEPDY</sequence>
<proteinExistence type="predicted"/>
<dbReference type="Pfam" id="PF01842">
    <property type="entry name" value="ACT"/>
    <property type="match status" value="1"/>
</dbReference>
<dbReference type="AlphaFoldDB" id="A0AAX4NG19"/>
<dbReference type="EMBL" id="CP133772">
    <property type="protein sequence ID" value="WYX99706.1"/>
    <property type="molecule type" value="Genomic_DNA"/>
</dbReference>
<dbReference type="KEGG" id="omr:OXIME_000245"/>
<dbReference type="GeneID" id="95966969"/>
<dbReference type="SUPFAM" id="SSF55021">
    <property type="entry name" value="ACT-like"/>
    <property type="match status" value="1"/>
</dbReference>
<dbReference type="CDD" id="cd04905">
    <property type="entry name" value="ACT_CM-PDT"/>
    <property type="match status" value="1"/>
</dbReference>
<name>A0AAX4NG19_9ARCH</name>
<dbReference type="InterPro" id="IPR045865">
    <property type="entry name" value="ACT-like_dom_sf"/>
</dbReference>
<dbReference type="PROSITE" id="PS51671">
    <property type="entry name" value="ACT"/>
    <property type="match status" value="1"/>
</dbReference>
<evidence type="ECO:0000313" key="2">
    <source>
        <dbReference type="EMBL" id="WYX99706.1"/>
    </source>
</evidence>
<accession>A0AAX4NG19</accession>
<reference evidence="2 3" key="1">
    <citation type="submission" date="2023-09" db="EMBL/GenBank/DDBJ databases">
        <authorList>
            <person name="Golyshina O.V."/>
            <person name="Lunev E.A."/>
            <person name="Bargiela R."/>
            <person name="Gaines M.C."/>
            <person name="Daum B."/>
            <person name="Bale N.J."/>
            <person name="Koenen M."/>
            <person name="Sinninghe Damst J.S."/>
            <person name="Yakimov M."/>
            <person name="Golyshin P.N."/>
        </authorList>
    </citation>
    <scope>NUCLEOTIDE SEQUENCE [LARGE SCALE GENOMIC DNA]</scope>
    <source>
        <strain evidence="2 3">M1</strain>
    </source>
</reference>
<gene>
    <name evidence="2" type="ORF">OXIME_000245</name>
</gene>
<evidence type="ECO:0000259" key="1">
    <source>
        <dbReference type="PROSITE" id="PS51671"/>
    </source>
</evidence>